<sequence length="125" mass="13503">MYVQPQVNFAAIDSVVIVGGAAYLVQITEDLKHDITVGLLSVLASGCLPSHLEVRFVWTLPAHVWGKCTFNRKPLPQVASLSYPSPQGRAHSKEYFQTAERSTTATAESAEDGTAAEIDVFAVGR</sequence>
<proteinExistence type="predicted"/>
<protein>
    <recommendedName>
        <fullName evidence="3">Dihydrofolate reductase</fullName>
    </recommendedName>
</protein>
<accession>A0AAV1HRX4</accession>
<keyword evidence="2" id="KW-1185">Reference proteome</keyword>
<organism evidence="1 2">
    <name type="scientific">Coccomyxa viridis</name>
    <dbReference type="NCBI Taxonomy" id="1274662"/>
    <lineage>
        <taxon>Eukaryota</taxon>
        <taxon>Viridiplantae</taxon>
        <taxon>Chlorophyta</taxon>
        <taxon>core chlorophytes</taxon>
        <taxon>Trebouxiophyceae</taxon>
        <taxon>Trebouxiophyceae incertae sedis</taxon>
        <taxon>Coccomyxaceae</taxon>
        <taxon>Coccomyxa</taxon>
    </lineage>
</organism>
<dbReference type="Proteomes" id="UP001314263">
    <property type="component" value="Unassembled WGS sequence"/>
</dbReference>
<name>A0AAV1HRX4_9CHLO</name>
<evidence type="ECO:0000313" key="2">
    <source>
        <dbReference type="Proteomes" id="UP001314263"/>
    </source>
</evidence>
<dbReference type="EMBL" id="CAUYUE010000001">
    <property type="protein sequence ID" value="CAK0731539.1"/>
    <property type="molecule type" value="Genomic_DNA"/>
</dbReference>
<dbReference type="AlphaFoldDB" id="A0AAV1HRX4"/>
<comment type="caution">
    <text evidence="1">The sequence shown here is derived from an EMBL/GenBank/DDBJ whole genome shotgun (WGS) entry which is preliminary data.</text>
</comment>
<evidence type="ECO:0008006" key="3">
    <source>
        <dbReference type="Google" id="ProtNLM"/>
    </source>
</evidence>
<gene>
    <name evidence="1" type="ORF">CVIRNUC_000008</name>
</gene>
<reference evidence="1 2" key="1">
    <citation type="submission" date="2023-10" db="EMBL/GenBank/DDBJ databases">
        <authorList>
            <person name="Maclean D."/>
            <person name="Macfadyen A."/>
        </authorList>
    </citation>
    <scope>NUCLEOTIDE SEQUENCE [LARGE SCALE GENOMIC DNA]</scope>
</reference>
<evidence type="ECO:0000313" key="1">
    <source>
        <dbReference type="EMBL" id="CAK0731539.1"/>
    </source>
</evidence>